<dbReference type="SUPFAM" id="SSF55729">
    <property type="entry name" value="Acyl-CoA N-acyltransferases (Nat)"/>
    <property type="match status" value="1"/>
</dbReference>
<comment type="caution">
    <text evidence="2">The sequence shown here is derived from an EMBL/GenBank/DDBJ whole genome shotgun (WGS) entry which is preliminary data.</text>
</comment>
<dbReference type="InterPro" id="IPR000182">
    <property type="entry name" value="GNAT_dom"/>
</dbReference>
<dbReference type="PANTHER" id="PTHR43441:SF10">
    <property type="entry name" value="ACETYLTRANSFERASE"/>
    <property type="match status" value="1"/>
</dbReference>
<proteinExistence type="predicted"/>
<dbReference type="RefSeq" id="WP_323378329.1">
    <property type="nucleotide sequence ID" value="NZ_WEGJ01000021.1"/>
</dbReference>
<name>A0A7K0CLT9_9ACTN</name>
<reference evidence="2 3" key="1">
    <citation type="submission" date="2019-10" db="EMBL/GenBank/DDBJ databases">
        <title>Streptomyces smaragdinus sp. nov. and Streptomyces fabii sp. nov., isolated from the gut of fungus growing-termite Macrotermes natalensis.</title>
        <authorList>
            <person name="Schwitalla J."/>
            <person name="Benndorf R."/>
            <person name="Martin K."/>
            <person name="De Beer W."/>
            <person name="Kaster A.-K."/>
            <person name="Vollmers J."/>
            <person name="Poulsen M."/>
            <person name="Beemelmanns C."/>
        </authorList>
    </citation>
    <scope>NUCLEOTIDE SEQUENCE [LARGE SCALE GENOMIC DNA]</scope>
    <source>
        <strain evidence="2 3">RB5</strain>
    </source>
</reference>
<dbReference type="InterPro" id="IPR051908">
    <property type="entry name" value="Ribosomal_N-acetyltransferase"/>
</dbReference>
<keyword evidence="3" id="KW-1185">Reference proteome</keyword>
<evidence type="ECO:0000259" key="1">
    <source>
        <dbReference type="PROSITE" id="PS51186"/>
    </source>
</evidence>
<dbReference type="EMBL" id="WEGJ01000021">
    <property type="protein sequence ID" value="MQY14447.1"/>
    <property type="molecule type" value="Genomic_DNA"/>
</dbReference>
<dbReference type="Pfam" id="PF13302">
    <property type="entry name" value="Acetyltransf_3"/>
    <property type="match status" value="1"/>
</dbReference>
<feature type="domain" description="N-acetyltransferase" evidence="1">
    <location>
        <begin position="18"/>
        <end position="173"/>
    </location>
</feature>
<dbReference type="PANTHER" id="PTHR43441">
    <property type="entry name" value="RIBOSOMAL-PROTEIN-SERINE ACETYLTRANSFERASE"/>
    <property type="match status" value="1"/>
</dbReference>
<dbReference type="CDD" id="cd04301">
    <property type="entry name" value="NAT_SF"/>
    <property type="match status" value="1"/>
</dbReference>
<protein>
    <recommendedName>
        <fullName evidence="1">N-acetyltransferase domain-containing protein</fullName>
    </recommendedName>
</protein>
<dbReference type="PROSITE" id="PS51186">
    <property type="entry name" value="GNAT"/>
    <property type="match status" value="1"/>
</dbReference>
<evidence type="ECO:0000313" key="3">
    <source>
        <dbReference type="Proteomes" id="UP000466345"/>
    </source>
</evidence>
<sequence>MTHTATLRTAAPPTAPGLALRPWRPADVPALVAIGRDPDLLRWTNTPVSDEAQAAEWVRTQNRGRESGERFAFAVLEGLAPVGHVVLKIAGPRAEVGYWTVPRARGKGVAGRALEAVTTWAFDAGLTRLELLHQVDNAASCRVAERGGYAYDRTLPAAPPAYPHDGHLHVRRPSA</sequence>
<accession>A0A7K0CLT9</accession>
<dbReference type="InterPro" id="IPR016181">
    <property type="entry name" value="Acyl_CoA_acyltransferase"/>
</dbReference>
<evidence type="ECO:0000313" key="2">
    <source>
        <dbReference type="EMBL" id="MQY14447.1"/>
    </source>
</evidence>
<gene>
    <name evidence="2" type="ORF">SRB5_46140</name>
</gene>
<dbReference type="Gene3D" id="3.40.630.30">
    <property type="match status" value="1"/>
</dbReference>
<dbReference type="GO" id="GO:0005737">
    <property type="term" value="C:cytoplasm"/>
    <property type="evidence" value="ECO:0007669"/>
    <property type="project" value="TreeGrafter"/>
</dbReference>
<dbReference type="AlphaFoldDB" id="A0A7K0CLT9"/>
<dbReference type="GO" id="GO:1990189">
    <property type="term" value="F:protein N-terminal-serine acetyltransferase activity"/>
    <property type="evidence" value="ECO:0007669"/>
    <property type="project" value="TreeGrafter"/>
</dbReference>
<dbReference type="GO" id="GO:0008999">
    <property type="term" value="F:protein-N-terminal-alanine acetyltransferase activity"/>
    <property type="evidence" value="ECO:0007669"/>
    <property type="project" value="TreeGrafter"/>
</dbReference>
<organism evidence="2 3">
    <name type="scientific">Streptomyces smaragdinus</name>
    <dbReference type="NCBI Taxonomy" id="2585196"/>
    <lineage>
        <taxon>Bacteria</taxon>
        <taxon>Bacillati</taxon>
        <taxon>Actinomycetota</taxon>
        <taxon>Actinomycetes</taxon>
        <taxon>Kitasatosporales</taxon>
        <taxon>Streptomycetaceae</taxon>
        <taxon>Streptomyces</taxon>
    </lineage>
</organism>
<dbReference type="Proteomes" id="UP000466345">
    <property type="component" value="Unassembled WGS sequence"/>
</dbReference>